<evidence type="ECO:0000313" key="1">
    <source>
        <dbReference type="EMBL" id="DAD69760.1"/>
    </source>
</evidence>
<name>A0A8S5LIS9_9CAUD</name>
<protein>
    <submittedName>
        <fullName evidence="1">SAGA-associated factor 73-FINGER, DEUBIQUITINATION, TRANSCRIPTION FACTOR, SAGA</fullName>
    </submittedName>
</protein>
<sequence length="45" mass="5498">MVGDFILWLKTFLKRNFFCVHHYVWSGPLDFRYEVCDKCGKLKKK</sequence>
<dbReference type="EMBL" id="BK015855">
    <property type="protein sequence ID" value="DAD69760.1"/>
    <property type="molecule type" value="Genomic_DNA"/>
</dbReference>
<proteinExistence type="predicted"/>
<organism evidence="1">
    <name type="scientific">Siphoviridae sp. ctoD91</name>
    <dbReference type="NCBI Taxonomy" id="2827591"/>
    <lineage>
        <taxon>Viruses</taxon>
        <taxon>Duplodnaviria</taxon>
        <taxon>Heunggongvirae</taxon>
        <taxon>Uroviricota</taxon>
        <taxon>Caudoviricetes</taxon>
    </lineage>
</organism>
<accession>A0A8S5LIS9</accession>
<reference evidence="1" key="1">
    <citation type="journal article" date="2021" name="Proc. Natl. Acad. Sci. U.S.A.">
        <title>A Catalog of Tens of Thousands of Viruses from Human Metagenomes Reveals Hidden Associations with Chronic Diseases.</title>
        <authorList>
            <person name="Tisza M.J."/>
            <person name="Buck C.B."/>
        </authorList>
    </citation>
    <scope>NUCLEOTIDE SEQUENCE</scope>
    <source>
        <strain evidence="1">CtoD91</strain>
    </source>
</reference>